<sequence>MVSGTTIVGLLTFNNWICMSSLSLLSYGLREDMQLEFSRVRSAAAHALRSRLVIGAAEPVAKDRDNFEMLSSIEETLILRLLTREVTAGRNTLSLHEIMVAAATTHEIGERDTGCVAFCASALADRVKMERNAIMLFLNEPTNDLTPTRRLRRRADARDRKLARVKQFMQD</sequence>
<dbReference type="Proteomes" id="UP001162060">
    <property type="component" value="Unassembled WGS sequence"/>
</dbReference>
<evidence type="ECO:0000313" key="2">
    <source>
        <dbReference type="EMBL" id="CAK7946670.1"/>
    </source>
</evidence>
<name>A0AAV1VK51_9STRA</name>
<reference evidence="2" key="1">
    <citation type="submission" date="2024-01" db="EMBL/GenBank/DDBJ databases">
        <authorList>
            <person name="Webb A."/>
        </authorList>
    </citation>
    <scope>NUCLEOTIDE SEQUENCE</scope>
    <source>
        <strain evidence="2">Pm1</strain>
    </source>
</reference>
<organism evidence="2 3">
    <name type="scientific">Peronospora matthiolae</name>
    <dbReference type="NCBI Taxonomy" id="2874970"/>
    <lineage>
        <taxon>Eukaryota</taxon>
        <taxon>Sar</taxon>
        <taxon>Stramenopiles</taxon>
        <taxon>Oomycota</taxon>
        <taxon>Peronosporomycetes</taxon>
        <taxon>Peronosporales</taxon>
        <taxon>Peronosporaceae</taxon>
        <taxon>Peronospora</taxon>
    </lineage>
</organism>
<comment type="caution">
    <text evidence="2">The sequence shown here is derived from an EMBL/GenBank/DDBJ whole genome shotgun (WGS) entry which is preliminary data.</text>
</comment>
<dbReference type="AlphaFoldDB" id="A0AAV1VK51"/>
<keyword evidence="1" id="KW-0812">Transmembrane</keyword>
<accession>A0AAV1VK51</accession>
<dbReference type="EMBL" id="CAKLBY020000374">
    <property type="protein sequence ID" value="CAK7946670.1"/>
    <property type="molecule type" value="Genomic_DNA"/>
</dbReference>
<gene>
    <name evidence="2" type="ORF">PM001_LOCUS31820</name>
</gene>
<evidence type="ECO:0000313" key="3">
    <source>
        <dbReference type="Proteomes" id="UP001162060"/>
    </source>
</evidence>
<feature type="transmembrane region" description="Helical" evidence="1">
    <location>
        <begin position="6"/>
        <end position="29"/>
    </location>
</feature>
<keyword evidence="1" id="KW-1133">Transmembrane helix</keyword>
<protein>
    <submittedName>
        <fullName evidence="2">Uncharacterized protein</fullName>
    </submittedName>
</protein>
<evidence type="ECO:0000256" key="1">
    <source>
        <dbReference type="SAM" id="Phobius"/>
    </source>
</evidence>
<proteinExistence type="predicted"/>
<keyword evidence="1" id="KW-0472">Membrane</keyword>